<sequence length="107" mass="12144">MGFPVKKTQKMVDWRSGDDVMARRRWRLPTSSVEGPEARRRVARSGRQVGLSLFSAPCMLAAAVTDCRPPVVQDTGRAAHRVLRPTRRACRVMLLRRWVWFALGGEP</sequence>
<dbReference type="EMBL" id="JAAALK010000287">
    <property type="protein sequence ID" value="KAG8059340.1"/>
    <property type="molecule type" value="Genomic_DNA"/>
</dbReference>
<keyword evidence="2" id="KW-1185">Reference proteome</keyword>
<proteinExistence type="predicted"/>
<accession>A0A8J5VBI8</accession>
<reference evidence="1" key="2">
    <citation type="submission" date="2021-02" db="EMBL/GenBank/DDBJ databases">
        <authorList>
            <person name="Kimball J.A."/>
            <person name="Haas M.W."/>
            <person name="Macchietto M."/>
            <person name="Kono T."/>
            <person name="Duquette J."/>
            <person name="Shao M."/>
        </authorList>
    </citation>
    <scope>NUCLEOTIDE SEQUENCE</scope>
    <source>
        <tissue evidence="1">Fresh leaf tissue</tissue>
    </source>
</reference>
<reference evidence="1" key="1">
    <citation type="journal article" date="2021" name="bioRxiv">
        <title>Whole Genome Assembly and Annotation of Northern Wild Rice, Zizania palustris L., Supports a Whole Genome Duplication in the Zizania Genus.</title>
        <authorList>
            <person name="Haas M."/>
            <person name="Kono T."/>
            <person name="Macchietto M."/>
            <person name="Millas R."/>
            <person name="McGilp L."/>
            <person name="Shao M."/>
            <person name="Duquette J."/>
            <person name="Hirsch C.N."/>
            <person name="Kimball J."/>
        </authorList>
    </citation>
    <scope>NUCLEOTIDE SEQUENCE</scope>
    <source>
        <tissue evidence="1">Fresh leaf tissue</tissue>
    </source>
</reference>
<dbReference type="Proteomes" id="UP000729402">
    <property type="component" value="Unassembled WGS sequence"/>
</dbReference>
<dbReference type="AlphaFoldDB" id="A0A8J5VBI8"/>
<evidence type="ECO:0000313" key="2">
    <source>
        <dbReference type="Proteomes" id="UP000729402"/>
    </source>
</evidence>
<evidence type="ECO:0000313" key="1">
    <source>
        <dbReference type="EMBL" id="KAG8059340.1"/>
    </source>
</evidence>
<name>A0A8J5VBI8_ZIZPA</name>
<gene>
    <name evidence="1" type="ORF">GUJ93_ZPchr0002g25194</name>
</gene>
<organism evidence="1 2">
    <name type="scientific">Zizania palustris</name>
    <name type="common">Northern wild rice</name>
    <dbReference type="NCBI Taxonomy" id="103762"/>
    <lineage>
        <taxon>Eukaryota</taxon>
        <taxon>Viridiplantae</taxon>
        <taxon>Streptophyta</taxon>
        <taxon>Embryophyta</taxon>
        <taxon>Tracheophyta</taxon>
        <taxon>Spermatophyta</taxon>
        <taxon>Magnoliopsida</taxon>
        <taxon>Liliopsida</taxon>
        <taxon>Poales</taxon>
        <taxon>Poaceae</taxon>
        <taxon>BOP clade</taxon>
        <taxon>Oryzoideae</taxon>
        <taxon>Oryzeae</taxon>
        <taxon>Zizaniinae</taxon>
        <taxon>Zizania</taxon>
    </lineage>
</organism>
<comment type="caution">
    <text evidence="1">The sequence shown here is derived from an EMBL/GenBank/DDBJ whole genome shotgun (WGS) entry which is preliminary data.</text>
</comment>
<protein>
    <submittedName>
        <fullName evidence="1">Uncharacterized protein</fullName>
    </submittedName>
</protein>